<dbReference type="STRING" id="1123265.GCA_000686625_02746"/>
<organism evidence="7 8">
    <name type="scientific">Sphingobacterium thalpophilum</name>
    <dbReference type="NCBI Taxonomy" id="259"/>
    <lineage>
        <taxon>Bacteria</taxon>
        <taxon>Pseudomonadati</taxon>
        <taxon>Bacteroidota</taxon>
        <taxon>Sphingobacteriia</taxon>
        <taxon>Sphingobacteriales</taxon>
        <taxon>Sphingobacteriaceae</taxon>
        <taxon>Sphingobacterium</taxon>
    </lineage>
</organism>
<evidence type="ECO:0000259" key="6">
    <source>
        <dbReference type="Pfam" id="PF07715"/>
    </source>
</evidence>
<sequence>MKFNQYVTQNDIKFMIKTSLVGLFLSAVSAQMLFASDAHGQLLHKKISVSFSESALPAAFERLELQGVHIAFDASKYNLARKKVDAKVFRGSSVGEIMHYLLRQTNLVAHDNGAYITLVEKPVQQTGRISGKIIDDRGRPLANASIKLAGTNKTTQSGIDGTYLLLADPGTYVLEVSYLSYQTQRIADLTVYSGQRIALNIAMKAQVNALESAVVTVSFKKASVAGLYAAQKNAASVTDGISAEQIARTPDNDIGQVLKRVTGLTTVNNRNVIVRGMSDRYNQAMLDGVVIPSTSQNRRDFSFDIIPTEIVSSVVVNKTATPDVSAEFSGGQVSVNTLDIPERNFTTLQVGAGGNSRTLGKNFYRLGKRHTGEYFGFFDKSAKMPEGIQTWQWNNRALQLDAPPGYLLTDPELNGTPLNPTESGDRVKYNDLDAIAQSRRFNSEAMKLYKYKAYPNQNVRFSLGRLYELNNGNHFGFVASANFRNEQNIVEFNNVRGSAIIGSHYIDSTGVGDNGAGTSYRFNSSAGFIGNMGLLGKGFKISLRNMYSRTYADNYNESIRKVYNDSNPTANKLRYQLPEAMSLQQHQLTGEYILPWQIKAEGMFSVNKIKQQILDERKLSYRITATIDGKPYFQTPNLLTTAAMSNNGAITDWRMWTRIDETDYNWSAAFSKKFDQHPNLATLLKLGYQAWSKKRSLDLYKFLPMTRSTMVGDVSKPAPPIESSYENLFSAENIGNGDGQAYYYAEGIGGRYYNGDMSSHALFLMADQKLFQKLRLVYGVRAEYFNLASRQEELYRRKYGKDDISGVQEYNLRVEENNWRFLPSVNATYSLTSTFNVRGSYSRTVIRPDFREVGMFAMYDFELDGYISGEQVESSIVDNIDLRLEWYPSPGEIISLTGFYKYIDKPIELVQNESFQGRNYVFNNMESAKNKGVEFEVRKNLSFISDKDWLTDLFVSANATFLRSKVNALSLWNYKVVDGKELPERMKNRAPNQDRPLIGQSPWLLNLGIGYWGDSFGATASYNHRGYRTNITSVDPNRIEYELAPKQLDFQLYARFLKSKLEVKLNMANLLDDWTRYYQNVEGYSVGNEDGLYVIKKLKGDNRYNKADGDIITYRKKDGRRFNLSFTYSF</sequence>
<accession>A0A4U9VEJ1</accession>
<evidence type="ECO:0000256" key="1">
    <source>
        <dbReference type="ARBA" id="ARBA00004442"/>
    </source>
</evidence>
<dbReference type="Pfam" id="PF07715">
    <property type="entry name" value="Plug"/>
    <property type="match status" value="1"/>
</dbReference>
<gene>
    <name evidence="7" type="ORF">NCTC11429_03066</name>
</gene>
<dbReference type="PANTHER" id="PTHR40980:SF4">
    <property type="entry name" value="TONB-DEPENDENT RECEPTOR-LIKE BETA-BARREL DOMAIN-CONTAINING PROTEIN"/>
    <property type="match status" value="1"/>
</dbReference>
<feature type="domain" description="TonB-dependent receptor-like beta-barrel" evidence="5">
    <location>
        <begin position="665"/>
        <end position="1042"/>
    </location>
</feature>
<evidence type="ECO:0000256" key="2">
    <source>
        <dbReference type="ARBA" id="ARBA00023136"/>
    </source>
</evidence>
<dbReference type="InterPro" id="IPR037066">
    <property type="entry name" value="Plug_dom_sf"/>
</dbReference>
<evidence type="ECO:0000313" key="8">
    <source>
        <dbReference type="Proteomes" id="UP000308196"/>
    </source>
</evidence>
<protein>
    <submittedName>
        <fullName evidence="7">Catecholate siderophore receptor CirA</fullName>
    </submittedName>
</protein>
<reference evidence="7 8" key="1">
    <citation type="submission" date="2019-05" db="EMBL/GenBank/DDBJ databases">
        <authorList>
            <consortium name="Pathogen Informatics"/>
        </authorList>
    </citation>
    <scope>NUCLEOTIDE SEQUENCE [LARGE SCALE GENOMIC DNA]</scope>
    <source>
        <strain evidence="7 8">NCTC11429</strain>
    </source>
</reference>
<dbReference type="AlphaFoldDB" id="A0A4U9VEJ1"/>
<evidence type="ECO:0000256" key="4">
    <source>
        <dbReference type="RuleBase" id="RU003357"/>
    </source>
</evidence>
<comment type="similarity">
    <text evidence="4">Belongs to the TonB-dependent receptor family.</text>
</comment>
<proteinExistence type="inferred from homology"/>
<dbReference type="Gene3D" id="2.60.40.1120">
    <property type="entry name" value="Carboxypeptidase-like, regulatory domain"/>
    <property type="match status" value="1"/>
</dbReference>
<dbReference type="InterPro" id="IPR036942">
    <property type="entry name" value="Beta-barrel_TonB_sf"/>
</dbReference>
<comment type="subcellular location">
    <subcellularLocation>
        <location evidence="1 4">Cell outer membrane</location>
    </subcellularLocation>
</comment>
<dbReference type="PANTHER" id="PTHR40980">
    <property type="entry name" value="PLUG DOMAIN-CONTAINING PROTEIN"/>
    <property type="match status" value="1"/>
</dbReference>
<dbReference type="Proteomes" id="UP000308196">
    <property type="component" value="Chromosome"/>
</dbReference>
<dbReference type="Pfam" id="PF00593">
    <property type="entry name" value="TonB_dep_Rec_b-barrel"/>
    <property type="match status" value="1"/>
</dbReference>
<dbReference type="Gene3D" id="2.170.130.10">
    <property type="entry name" value="TonB-dependent receptor, plug domain"/>
    <property type="match status" value="1"/>
</dbReference>
<dbReference type="EMBL" id="LR590484">
    <property type="protein sequence ID" value="VTR44553.1"/>
    <property type="molecule type" value="Genomic_DNA"/>
</dbReference>
<feature type="domain" description="TonB-dependent receptor plug" evidence="6">
    <location>
        <begin position="232"/>
        <end position="321"/>
    </location>
</feature>
<keyword evidence="3" id="KW-0998">Cell outer membrane</keyword>
<dbReference type="Gene3D" id="2.40.170.20">
    <property type="entry name" value="TonB-dependent receptor, beta-barrel domain"/>
    <property type="match status" value="1"/>
</dbReference>
<keyword evidence="4" id="KW-0798">TonB box</keyword>
<evidence type="ECO:0000313" key="7">
    <source>
        <dbReference type="EMBL" id="VTR44553.1"/>
    </source>
</evidence>
<evidence type="ECO:0000256" key="3">
    <source>
        <dbReference type="ARBA" id="ARBA00023237"/>
    </source>
</evidence>
<dbReference type="InterPro" id="IPR012910">
    <property type="entry name" value="Plug_dom"/>
</dbReference>
<keyword evidence="7" id="KW-0675">Receptor</keyword>
<dbReference type="Pfam" id="PF13620">
    <property type="entry name" value="CarboxypepD_reg"/>
    <property type="match status" value="1"/>
</dbReference>
<dbReference type="SUPFAM" id="SSF56935">
    <property type="entry name" value="Porins"/>
    <property type="match status" value="1"/>
</dbReference>
<dbReference type="InterPro" id="IPR008969">
    <property type="entry name" value="CarboxyPept-like_regulatory"/>
</dbReference>
<name>A0A4U9VEJ1_9SPHI</name>
<keyword evidence="2 4" id="KW-0472">Membrane</keyword>
<dbReference type="KEGG" id="stha:NCTC11429_03066"/>
<evidence type="ECO:0000259" key="5">
    <source>
        <dbReference type="Pfam" id="PF00593"/>
    </source>
</evidence>
<dbReference type="SUPFAM" id="SSF49464">
    <property type="entry name" value="Carboxypeptidase regulatory domain-like"/>
    <property type="match status" value="1"/>
</dbReference>
<dbReference type="InterPro" id="IPR000531">
    <property type="entry name" value="Beta-barrel_TonB"/>
</dbReference>
<dbReference type="GO" id="GO:0009279">
    <property type="term" value="C:cell outer membrane"/>
    <property type="evidence" value="ECO:0007669"/>
    <property type="project" value="UniProtKB-SubCell"/>
</dbReference>